<dbReference type="InterPro" id="IPR022385">
    <property type="entry name" value="Rhs_assc_core"/>
</dbReference>
<evidence type="ECO:0000259" key="2">
    <source>
        <dbReference type="Pfam" id="PF20148"/>
    </source>
</evidence>
<dbReference type="PANTHER" id="PTHR32305:SF15">
    <property type="entry name" value="PROTEIN RHSA-RELATED"/>
    <property type="match status" value="1"/>
</dbReference>
<keyword evidence="5" id="KW-1185">Reference proteome</keyword>
<evidence type="ECO:0000313" key="4">
    <source>
        <dbReference type="EMBL" id="RKS75653.1"/>
    </source>
</evidence>
<feature type="domain" description="Teneurin-like YD-shell" evidence="3">
    <location>
        <begin position="942"/>
        <end position="1021"/>
    </location>
</feature>
<keyword evidence="1" id="KW-0677">Repeat</keyword>
<dbReference type="AlphaFoldDB" id="A0A420XQT4"/>
<dbReference type="InParanoid" id="A0A420XQT4"/>
<protein>
    <submittedName>
        <fullName evidence="4">RHS repeat-associated protein</fullName>
    </submittedName>
</protein>
<comment type="caution">
    <text evidence="4">The sequence shown here is derived from an EMBL/GenBank/DDBJ whole genome shotgun (WGS) entry which is preliminary data.</text>
</comment>
<gene>
    <name evidence="4" type="ORF">CLV35_2130</name>
</gene>
<dbReference type="InterPro" id="IPR056823">
    <property type="entry name" value="TEN-like_YD-shell"/>
</dbReference>
<dbReference type="InterPro" id="IPR031325">
    <property type="entry name" value="RHS_repeat"/>
</dbReference>
<name>A0A420XQT4_9ACTN</name>
<dbReference type="Gene3D" id="2.180.10.10">
    <property type="entry name" value="RHS repeat-associated core"/>
    <property type="match status" value="3"/>
</dbReference>
<dbReference type="Pfam" id="PF25023">
    <property type="entry name" value="TEN_YD-shell"/>
    <property type="match status" value="2"/>
</dbReference>
<dbReference type="NCBIfam" id="TIGR03696">
    <property type="entry name" value="Rhs_assc_core"/>
    <property type="match status" value="1"/>
</dbReference>
<feature type="domain" description="Teneurin-like YD-shell" evidence="3">
    <location>
        <begin position="513"/>
        <end position="633"/>
    </location>
</feature>
<feature type="domain" description="DUF6531" evidence="2">
    <location>
        <begin position="102"/>
        <end position="174"/>
    </location>
</feature>
<dbReference type="InterPro" id="IPR006530">
    <property type="entry name" value="YD"/>
</dbReference>
<reference evidence="4 5" key="1">
    <citation type="submission" date="2018-10" db="EMBL/GenBank/DDBJ databases">
        <title>Genomic Encyclopedia of Archaeal and Bacterial Type Strains, Phase II (KMG-II): from individual species to whole genera.</title>
        <authorList>
            <person name="Goeker M."/>
        </authorList>
    </citation>
    <scope>NUCLEOTIDE SEQUENCE [LARGE SCALE GENOMIC DNA]</scope>
    <source>
        <strain evidence="4 5">RP-AC37</strain>
    </source>
</reference>
<dbReference type="Pfam" id="PF05593">
    <property type="entry name" value="RHS_repeat"/>
    <property type="match status" value="1"/>
</dbReference>
<dbReference type="EMBL" id="RBWV01000011">
    <property type="protein sequence ID" value="RKS75653.1"/>
    <property type="molecule type" value="Genomic_DNA"/>
</dbReference>
<dbReference type="Pfam" id="PF20148">
    <property type="entry name" value="DUF6531"/>
    <property type="match status" value="1"/>
</dbReference>
<dbReference type="InterPro" id="IPR050708">
    <property type="entry name" value="T6SS_VgrG/RHS"/>
</dbReference>
<dbReference type="InterPro" id="IPR045351">
    <property type="entry name" value="DUF6531"/>
</dbReference>
<evidence type="ECO:0000313" key="5">
    <source>
        <dbReference type="Proteomes" id="UP000281955"/>
    </source>
</evidence>
<proteinExistence type="predicted"/>
<evidence type="ECO:0000256" key="1">
    <source>
        <dbReference type="ARBA" id="ARBA00022737"/>
    </source>
</evidence>
<organism evidence="4 5">
    <name type="scientific">Motilibacter peucedani</name>
    <dbReference type="NCBI Taxonomy" id="598650"/>
    <lineage>
        <taxon>Bacteria</taxon>
        <taxon>Bacillati</taxon>
        <taxon>Actinomycetota</taxon>
        <taxon>Actinomycetes</taxon>
        <taxon>Motilibacterales</taxon>
        <taxon>Motilibacteraceae</taxon>
        <taxon>Motilibacter</taxon>
    </lineage>
</organism>
<evidence type="ECO:0000259" key="3">
    <source>
        <dbReference type="Pfam" id="PF25023"/>
    </source>
</evidence>
<dbReference type="NCBIfam" id="TIGR01643">
    <property type="entry name" value="YD_repeat_2x"/>
    <property type="match status" value="2"/>
</dbReference>
<dbReference type="Proteomes" id="UP000281955">
    <property type="component" value="Unassembled WGS sequence"/>
</dbReference>
<accession>A0A420XQT4</accession>
<sequence length="1105" mass="115239">MADAQRTQGWGSRRLQRRLAVGAPVLALAAGGLVAVPFAGSAEAAGPTPVVWNAPSSIDRTPAGSTPTATWAAPGASGSRLGEQSFYGAQTFQLWDDAYATVNLSTGNFELHSSDLGVNGPGLSLNLDRFYNSQATGAGSFGTGGSLSLGRDVGLVASGSTVTFHAPSGFTATFTSNGSGGWTAPSGLNADLVHNSNGTWSLTYRKNSVKYTFTTGGYLSTVADRNGVVQTLRYWSDGRLASITDTAGRVTNITYTSGRITQETDPAGRAWTYGYDGSGNLTSVTDPSGGVTNYTWDSGKLAFIQDPRGNWSEVRYDTSGRVASFRQYKNAGDNNGNSAATFFTYTPGNGGAMTTDVKDPRANTSTFVMDSAGRVTKTTDPLGRSRYTTWTTNSDVQSAVDAMGTGSSDTAHQIAYSYATDGTNNLQSVTLPTGAAAKAQYGNVSGCSSTDTGHPYQVKCSEDDAGNQTTYSYDTPGNVATEKSPNPAGGVFTKTYTHQGVGGASCGGKVGQLCTATDGRGGVTSYAYDTDGNLVTVTPPAPLGATTYTYDSVGRVTSVTDGKGQTTTYSYDKLDHRTQTVYTSPGGSIVYVYDADGNLTTQYDSLTAASATYSYDTLNRQITKQLPGQTVTQQMGYDENGNLVDYVDETFVHVRYSYDAANELTSLAERNTCATDASTCTTFDYYANGNLKAVHYPGGVTQTTTWDNSGRATEIKATGSAGTLTDFNYAYNSVVGGSLPANDRTRVQRRRDVVGIGGPANSTTTYAYDSQARLASAVEVTSGGTTNASWTYSYDANGNRTRADVLTGGTHRIDTWAYNAADQLTTRNGSTSGWAYDANGNETLSPGSASVYNVQPRTDTHNPREQLTSLRTSTAGTGGTTVPFTYFGATNFERTGAGSTPFTNGVEGIATFTNSAGSTLAYTRMPNGTPISMRQVTAGVVTSYYYLTDNLGSVIAMTDQNGAVVAKYGYDPAGNTRTVTGAQASNNALRFTAGYRDSVTGLYKLGYRYYDPSLGRFTQPDPTGQEANAHLYGGADPVNKVDIHGAEDCLKAEVVAGVSGAAAGVAGGPLAEVSVPGGAAAGAATGLIGAGVACEVGNLYDAIFG</sequence>
<dbReference type="PANTHER" id="PTHR32305">
    <property type="match status" value="1"/>
</dbReference>